<keyword evidence="10" id="KW-0131">Cell cycle</keyword>
<gene>
    <name evidence="13" type="ORF">OJAV_G00235990</name>
</gene>
<dbReference type="Proteomes" id="UP000283210">
    <property type="component" value="Unassembled WGS sequence"/>
</dbReference>
<evidence type="ECO:0000256" key="1">
    <source>
        <dbReference type="ARBA" id="ARBA00004214"/>
    </source>
</evidence>
<dbReference type="GO" id="GO:0005525">
    <property type="term" value="F:GTP binding"/>
    <property type="evidence" value="ECO:0007669"/>
    <property type="project" value="UniProtKB-KW"/>
</dbReference>
<dbReference type="EMBL" id="ML136703">
    <property type="protein sequence ID" value="RVE55469.1"/>
    <property type="molecule type" value="Genomic_DNA"/>
</dbReference>
<evidence type="ECO:0000256" key="7">
    <source>
        <dbReference type="ARBA" id="ARBA00022838"/>
    </source>
</evidence>
<evidence type="ECO:0000256" key="5">
    <source>
        <dbReference type="ARBA" id="ARBA00022618"/>
    </source>
</evidence>
<evidence type="ECO:0000259" key="12">
    <source>
        <dbReference type="PROSITE" id="PS51719"/>
    </source>
</evidence>
<dbReference type="GO" id="GO:0000776">
    <property type="term" value="C:kinetochore"/>
    <property type="evidence" value="ECO:0007669"/>
    <property type="project" value="UniProtKB-KW"/>
</dbReference>
<name>A0A3S2PM74_ORYJA</name>
<evidence type="ECO:0000256" key="8">
    <source>
        <dbReference type="ARBA" id="ARBA00023054"/>
    </source>
</evidence>
<evidence type="ECO:0000313" key="14">
    <source>
        <dbReference type="Proteomes" id="UP000283210"/>
    </source>
</evidence>
<reference evidence="13 14" key="1">
    <citation type="submission" date="2018-11" db="EMBL/GenBank/DDBJ databases">
        <authorList>
            <person name="Lopez-Roques C."/>
            <person name="Donnadieu C."/>
            <person name="Bouchez O."/>
            <person name="Klopp C."/>
            <person name="Cabau C."/>
            <person name="Zahm M."/>
        </authorList>
    </citation>
    <scope>NUCLEOTIDE SEQUENCE [LARGE SCALE GENOMIC DNA]</scope>
    <source>
        <strain evidence="13">RS831</strain>
        <tissue evidence="13">Whole body</tissue>
    </source>
</reference>
<feature type="domain" description="Septin-type G" evidence="12">
    <location>
        <begin position="1"/>
        <end position="275"/>
    </location>
</feature>
<protein>
    <recommendedName>
        <fullName evidence="4">Septin-7</fullName>
    </recommendedName>
</protein>
<keyword evidence="9" id="KW-0342">GTP-binding</keyword>
<dbReference type="AlphaFoldDB" id="A0A3S2PM74"/>
<evidence type="ECO:0000256" key="6">
    <source>
        <dbReference type="ARBA" id="ARBA00022741"/>
    </source>
</evidence>
<reference evidence="13 14" key="2">
    <citation type="submission" date="2019-01" db="EMBL/GenBank/DDBJ databases">
        <title>A chromosome length genome reference of the Java medaka (oryzias javanicus).</title>
        <authorList>
            <person name="Herpin A."/>
            <person name="Takehana Y."/>
            <person name="Naruse K."/>
            <person name="Ansai S."/>
            <person name="Kawaguchi M."/>
        </authorList>
    </citation>
    <scope>NUCLEOTIDE SEQUENCE [LARGE SCALE GENOMIC DNA]</scope>
    <source>
        <strain evidence="13">RS831</strain>
        <tissue evidence="13">Whole body</tissue>
    </source>
</reference>
<comment type="subcellular location">
    <subcellularLocation>
        <location evidence="3">Chromosome</location>
        <location evidence="3">Centromere</location>
        <location evidence="3">Kinetochore</location>
    </subcellularLocation>
    <subcellularLocation>
        <location evidence="2">Cleavage furrow</location>
    </subcellularLocation>
    <subcellularLocation>
        <location evidence="1">Midbody</location>
    </subcellularLocation>
</comment>
<keyword evidence="5" id="KW-0132">Cell division</keyword>
<accession>A0A3S2PM74</accession>
<dbReference type="FunFam" id="3.40.50.300:FF:000162">
    <property type="entry name" value="septin-7 isoform X1"/>
    <property type="match status" value="1"/>
</dbReference>
<dbReference type="InterPro" id="IPR016491">
    <property type="entry name" value="Septin"/>
</dbReference>
<dbReference type="PROSITE" id="PS51719">
    <property type="entry name" value="G_SEPTIN"/>
    <property type="match status" value="1"/>
</dbReference>
<dbReference type="CDD" id="cd01850">
    <property type="entry name" value="CDC_Septin"/>
    <property type="match status" value="1"/>
</dbReference>
<keyword evidence="14" id="KW-1185">Reference proteome</keyword>
<dbReference type="GO" id="GO:0030496">
    <property type="term" value="C:midbody"/>
    <property type="evidence" value="ECO:0007669"/>
    <property type="project" value="UniProtKB-SubCell"/>
</dbReference>
<dbReference type="SUPFAM" id="SSF52540">
    <property type="entry name" value="P-loop containing nucleoside triphosphate hydrolases"/>
    <property type="match status" value="1"/>
</dbReference>
<keyword evidence="8" id="KW-0175">Coiled coil</keyword>
<evidence type="ECO:0000256" key="2">
    <source>
        <dbReference type="ARBA" id="ARBA00004626"/>
    </source>
</evidence>
<dbReference type="Pfam" id="PF00735">
    <property type="entry name" value="Septin"/>
    <property type="match status" value="1"/>
</dbReference>
<keyword evidence="11" id="KW-0137">Centromere</keyword>
<keyword evidence="6" id="KW-0547">Nucleotide-binding</keyword>
<sequence>MKASKKTFGFKSRISISPLVCWGRVHWAALYFWSNHEGETCLQSFVTFVFQVEQSKVLIKEGEVQLTLTIVDTPGFGDAVDNSNCWQPVISYIDSKYEDFLNAESRVNRRSMLDNRVHCCLYFIAPSGHGLKPLDIEFMKRLHDKVNIIPLIAKADTLTPEECQLFKKQIMKEIQEHKIKIYEFPDKDEEEDNKQIRKIKEKMPLAVVGSNVVVEVNGRKVRGRQYPWGVAEGRFSPAYLKASVLMCVSGCSGVVFVPRMKLGPPEGWDACDPSPPITLHLVPVLGTSR</sequence>
<dbReference type="GO" id="GO:0051301">
    <property type="term" value="P:cell division"/>
    <property type="evidence" value="ECO:0007669"/>
    <property type="project" value="UniProtKB-KW"/>
</dbReference>
<dbReference type="OrthoDB" id="416553at2759"/>
<proteinExistence type="predicted"/>
<dbReference type="Gene3D" id="3.40.50.300">
    <property type="entry name" value="P-loop containing nucleotide triphosphate hydrolases"/>
    <property type="match status" value="1"/>
</dbReference>
<evidence type="ECO:0000256" key="11">
    <source>
        <dbReference type="ARBA" id="ARBA00023328"/>
    </source>
</evidence>
<dbReference type="GO" id="GO:0032154">
    <property type="term" value="C:cleavage furrow"/>
    <property type="evidence" value="ECO:0007669"/>
    <property type="project" value="UniProtKB-SubCell"/>
</dbReference>
<organism evidence="13 14">
    <name type="scientific">Oryzias javanicus</name>
    <name type="common">Javanese ricefish</name>
    <name type="synonym">Aplocheilus javanicus</name>
    <dbReference type="NCBI Taxonomy" id="123683"/>
    <lineage>
        <taxon>Eukaryota</taxon>
        <taxon>Metazoa</taxon>
        <taxon>Chordata</taxon>
        <taxon>Craniata</taxon>
        <taxon>Vertebrata</taxon>
        <taxon>Euteleostomi</taxon>
        <taxon>Actinopterygii</taxon>
        <taxon>Neopterygii</taxon>
        <taxon>Teleostei</taxon>
        <taxon>Neoteleostei</taxon>
        <taxon>Acanthomorphata</taxon>
        <taxon>Ovalentaria</taxon>
        <taxon>Atherinomorphae</taxon>
        <taxon>Beloniformes</taxon>
        <taxon>Adrianichthyidae</taxon>
        <taxon>Oryziinae</taxon>
        <taxon>Oryzias</taxon>
    </lineage>
</organism>
<evidence type="ECO:0000313" key="13">
    <source>
        <dbReference type="EMBL" id="RVE55469.1"/>
    </source>
</evidence>
<dbReference type="InterPro" id="IPR030379">
    <property type="entry name" value="G_SEPTIN_dom"/>
</dbReference>
<evidence type="ECO:0000256" key="3">
    <source>
        <dbReference type="ARBA" id="ARBA00004629"/>
    </source>
</evidence>
<dbReference type="PANTHER" id="PTHR18884">
    <property type="entry name" value="SEPTIN"/>
    <property type="match status" value="1"/>
</dbReference>
<evidence type="ECO:0000256" key="9">
    <source>
        <dbReference type="ARBA" id="ARBA00023134"/>
    </source>
</evidence>
<dbReference type="InterPro" id="IPR027417">
    <property type="entry name" value="P-loop_NTPase"/>
</dbReference>
<evidence type="ECO:0000256" key="4">
    <source>
        <dbReference type="ARBA" id="ARBA00018906"/>
    </source>
</evidence>
<keyword evidence="7" id="KW-0995">Kinetochore</keyword>
<evidence type="ECO:0000256" key="10">
    <source>
        <dbReference type="ARBA" id="ARBA00023306"/>
    </source>
</evidence>
<dbReference type="GO" id="GO:0005856">
    <property type="term" value="C:cytoskeleton"/>
    <property type="evidence" value="ECO:0007669"/>
    <property type="project" value="UniProtKB-ARBA"/>
</dbReference>